<evidence type="ECO:0000256" key="4">
    <source>
        <dbReference type="ARBA" id="ARBA00022980"/>
    </source>
</evidence>
<dbReference type="GO" id="GO:0005743">
    <property type="term" value="C:mitochondrial inner membrane"/>
    <property type="evidence" value="ECO:0007669"/>
    <property type="project" value="UniProtKB-ARBA"/>
</dbReference>
<protein>
    <recommendedName>
        <fullName evidence="7">Large ribosomal subunit protein bL27m</fullName>
    </recommendedName>
    <alternativeName>
        <fullName evidence="8">39S ribosomal protein L27, mitochondrial</fullName>
    </alternativeName>
</protein>
<proteinExistence type="inferred from homology"/>
<keyword evidence="6" id="KW-0687">Ribonucleoprotein</keyword>
<dbReference type="GO" id="GO:0005762">
    <property type="term" value="C:mitochondrial large ribosomal subunit"/>
    <property type="evidence" value="ECO:0007669"/>
    <property type="project" value="TreeGrafter"/>
</dbReference>
<accession>A0A9R1U7J8</accession>
<dbReference type="PANTHER" id="PTHR15893">
    <property type="entry name" value="RIBOSOMAL PROTEIN L27"/>
    <property type="match status" value="1"/>
</dbReference>
<organism evidence="9 10">
    <name type="scientific">Fopius arisanus</name>
    <dbReference type="NCBI Taxonomy" id="64838"/>
    <lineage>
        <taxon>Eukaryota</taxon>
        <taxon>Metazoa</taxon>
        <taxon>Ecdysozoa</taxon>
        <taxon>Arthropoda</taxon>
        <taxon>Hexapoda</taxon>
        <taxon>Insecta</taxon>
        <taxon>Pterygota</taxon>
        <taxon>Neoptera</taxon>
        <taxon>Endopterygota</taxon>
        <taxon>Hymenoptera</taxon>
        <taxon>Apocrita</taxon>
        <taxon>Ichneumonoidea</taxon>
        <taxon>Braconidae</taxon>
        <taxon>Opiinae</taxon>
        <taxon>Fopius</taxon>
    </lineage>
</organism>
<keyword evidence="9" id="KW-1185">Reference proteome</keyword>
<keyword evidence="4 10" id="KW-0689">Ribosomal protein</keyword>
<evidence type="ECO:0000256" key="3">
    <source>
        <dbReference type="ARBA" id="ARBA00022946"/>
    </source>
</evidence>
<dbReference type="Proteomes" id="UP000694866">
    <property type="component" value="Unplaced"/>
</dbReference>
<evidence type="ECO:0000256" key="1">
    <source>
        <dbReference type="ARBA" id="ARBA00004173"/>
    </source>
</evidence>
<dbReference type="CTD" id="51264"/>
<dbReference type="AlphaFoldDB" id="A0A9R1U7J8"/>
<name>A0A9R1U7J8_9HYME</name>
<dbReference type="Gene3D" id="2.40.50.100">
    <property type="match status" value="1"/>
</dbReference>
<dbReference type="OrthoDB" id="1867012at2759"/>
<dbReference type="KEGG" id="fas:105270658"/>
<evidence type="ECO:0000256" key="5">
    <source>
        <dbReference type="ARBA" id="ARBA00023128"/>
    </source>
</evidence>
<reference evidence="10" key="1">
    <citation type="submission" date="2025-08" db="UniProtKB">
        <authorList>
            <consortium name="RefSeq"/>
        </authorList>
    </citation>
    <scope>IDENTIFICATION</scope>
    <source>
        <strain evidence="10">USDA-PBARC FA_bdor</strain>
        <tissue evidence="10">Whole organism</tissue>
    </source>
</reference>
<dbReference type="GO" id="GO:0006412">
    <property type="term" value="P:translation"/>
    <property type="evidence" value="ECO:0007669"/>
    <property type="project" value="InterPro"/>
</dbReference>
<dbReference type="PANTHER" id="PTHR15893:SF0">
    <property type="entry name" value="LARGE RIBOSOMAL SUBUNIT PROTEIN BL27M"/>
    <property type="match status" value="1"/>
</dbReference>
<evidence type="ECO:0000256" key="7">
    <source>
        <dbReference type="ARBA" id="ARBA00035267"/>
    </source>
</evidence>
<dbReference type="GO" id="GO:0003735">
    <property type="term" value="F:structural constituent of ribosome"/>
    <property type="evidence" value="ECO:0007669"/>
    <property type="project" value="InterPro"/>
</dbReference>
<comment type="subcellular location">
    <subcellularLocation>
        <location evidence="1">Mitochondrion</location>
    </subcellularLocation>
</comment>
<evidence type="ECO:0000313" key="10">
    <source>
        <dbReference type="RefSeq" id="XP_011310051.1"/>
    </source>
</evidence>
<gene>
    <name evidence="10" type="primary">mRpL27</name>
</gene>
<keyword evidence="3" id="KW-0809">Transit peptide</keyword>
<evidence type="ECO:0000256" key="8">
    <source>
        <dbReference type="ARBA" id="ARBA00076963"/>
    </source>
</evidence>
<dbReference type="GeneID" id="105270658"/>
<dbReference type="Pfam" id="PF01016">
    <property type="entry name" value="Ribosomal_L27"/>
    <property type="match status" value="1"/>
</dbReference>
<dbReference type="InterPro" id="IPR001684">
    <property type="entry name" value="Ribosomal_bL27"/>
</dbReference>
<dbReference type="RefSeq" id="XP_011310051.1">
    <property type="nucleotide sequence ID" value="XM_011311749.1"/>
</dbReference>
<evidence type="ECO:0000256" key="6">
    <source>
        <dbReference type="ARBA" id="ARBA00023274"/>
    </source>
</evidence>
<sequence length="147" mass="16809">MSTITRFLISNGKSNLLRTPTQQIVSVRNAAKKTGTTTQNRGGNCRRPKHRGWKVQDGHYVQAGHILATQLRPRFHPGLHVGFGRNGSLFAMEAGKVVVTCEKVDLNWDHSWNQMNYSGRETQTIYKKHFNIIPEKQHDRFKLVDTI</sequence>
<dbReference type="SUPFAM" id="SSF110324">
    <property type="entry name" value="Ribosomal L27 protein-like"/>
    <property type="match status" value="1"/>
</dbReference>
<evidence type="ECO:0000256" key="2">
    <source>
        <dbReference type="ARBA" id="ARBA00010797"/>
    </source>
</evidence>
<evidence type="ECO:0000313" key="9">
    <source>
        <dbReference type="Proteomes" id="UP000694866"/>
    </source>
</evidence>
<dbReference type="FunFam" id="2.40.50.100:FF:000031">
    <property type="entry name" value="39S ribosomal protein L27, mitochondrial"/>
    <property type="match status" value="1"/>
</dbReference>
<keyword evidence="5" id="KW-0496">Mitochondrion</keyword>
<comment type="similarity">
    <text evidence="2">Belongs to the bacterial ribosomal protein bL27 family.</text>
</comment>